<evidence type="ECO:0000313" key="11">
    <source>
        <dbReference type="Proteomes" id="UP000641741"/>
    </source>
</evidence>
<evidence type="ECO:0000256" key="4">
    <source>
        <dbReference type="ARBA" id="ARBA00023125"/>
    </source>
</evidence>
<comment type="caution">
    <text evidence="10">The sequence shown here is derived from an EMBL/GenBank/DDBJ whole genome shotgun (WGS) entry which is preliminary data.</text>
</comment>
<evidence type="ECO:0000256" key="3">
    <source>
        <dbReference type="ARBA" id="ARBA00022908"/>
    </source>
</evidence>
<comment type="function">
    <text evidence="1">Site-specific tyrosine recombinase, which acts by catalyzing the cutting and rejoining of the recombining DNA molecules.</text>
</comment>
<feature type="domain" description="Tyr recombinase" evidence="8">
    <location>
        <begin position="174"/>
        <end position="379"/>
    </location>
</feature>
<keyword evidence="5" id="KW-0233">DNA recombination</keyword>
<dbReference type="Proteomes" id="UP000641741">
    <property type="component" value="Unassembled WGS sequence"/>
</dbReference>
<evidence type="ECO:0000256" key="6">
    <source>
        <dbReference type="PROSITE-ProRule" id="PRU01248"/>
    </source>
</evidence>
<name>A0ABR7GK67_9FIRM</name>
<dbReference type="Pfam" id="PF14659">
    <property type="entry name" value="Phage_int_SAM_3"/>
    <property type="match status" value="1"/>
</dbReference>
<dbReference type="EMBL" id="JACOPK010000001">
    <property type="protein sequence ID" value="MBC5694666.1"/>
    <property type="molecule type" value="Genomic_DNA"/>
</dbReference>
<keyword evidence="4 6" id="KW-0238">DNA-binding</keyword>
<dbReference type="PANTHER" id="PTHR30349">
    <property type="entry name" value="PHAGE INTEGRASE-RELATED"/>
    <property type="match status" value="1"/>
</dbReference>
<evidence type="ECO:0000256" key="2">
    <source>
        <dbReference type="ARBA" id="ARBA00008857"/>
    </source>
</evidence>
<dbReference type="RefSeq" id="WP_186968950.1">
    <property type="nucleotide sequence ID" value="NZ_JACOPK010000001.1"/>
</dbReference>
<dbReference type="Gene3D" id="1.10.443.10">
    <property type="entry name" value="Intergrase catalytic core"/>
    <property type="match status" value="1"/>
</dbReference>
<dbReference type="InterPro" id="IPR044068">
    <property type="entry name" value="CB"/>
</dbReference>
<dbReference type="InterPro" id="IPR004107">
    <property type="entry name" value="Integrase_SAM-like_N"/>
</dbReference>
<evidence type="ECO:0000256" key="1">
    <source>
        <dbReference type="ARBA" id="ARBA00003283"/>
    </source>
</evidence>
<feature type="region of interest" description="Disordered" evidence="7">
    <location>
        <begin position="1"/>
        <end position="36"/>
    </location>
</feature>
<sequence length="391" mass="44672">MARTKNCRSASGSGNIRKRPNGTWEGRYTAGTDERTGKSIRRSVYGKTQKEVRERLRQITNDIDTGSYVAPCSMKYSEWIDIWLSEYLTGRSPLTISQYKSYAHNHIVPVLGNHRLDELSLAQIQKFINSLAQESLSAKTVKNIYGIMHRCLQQAVTLGYLRHNPSEHCSLPRSLDPGITPLETPEIMLLIRRLQELNHPDANLILVTLFTGMRQSEVIGLSWPDVDFRKGIIFVRRQLVKLPEKGQGYIFSSPKSRKSRIIKPAPTVMRILDRQREQQKHWAQTAGSAWDNPENLVFTNEVGRHLAHVTVYKRFKDIVRELGFPECRFHDLRHTFATVSLENGDSIKTVQANLGHATASFTMAKYAHVSEAMRMESSVQMDRFIHNVSDL</sequence>
<dbReference type="InterPro" id="IPR013762">
    <property type="entry name" value="Integrase-like_cat_sf"/>
</dbReference>
<gene>
    <name evidence="10" type="ORF">H8S02_01695</name>
</gene>
<keyword evidence="3" id="KW-0229">DNA integration</keyword>
<dbReference type="SUPFAM" id="SSF56349">
    <property type="entry name" value="DNA breaking-rejoining enzymes"/>
    <property type="match status" value="1"/>
</dbReference>
<evidence type="ECO:0000256" key="7">
    <source>
        <dbReference type="SAM" id="MobiDB-lite"/>
    </source>
</evidence>
<feature type="domain" description="Core-binding (CB)" evidence="9">
    <location>
        <begin position="74"/>
        <end position="156"/>
    </location>
</feature>
<dbReference type="InterPro" id="IPR010998">
    <property type="entry name" value="Integrase_recombinase_N"/>
</dbReference>
<dbReference type="PROSITE" id="PS51900">
    <property type="entry name" value="CB"/>
    <property type="match status" value="1"/>
</dbReference>
<keyword evidence="11" id="KW-1185">Reference proteome</keyword>
<comment type="similarity">
    <text evidence="2">Belongs to the 'phage' integrase family.</text>
</comment>
<dbReference type="CDD" id="cd01189">
    <property type="entry name" value="INT_ICEBs1_C_like"/>
    <property type="match status" value="1"/>
</dbReference>
<dbReference type="PANTHER" id="PTHR30349:SF41">
    <property type="entry name" value="INTEGRASE_RECOMBINASE PROTEIN MJ0367-RELATED"/>
    <property type="match status" value="1"/>
</dbReference>
<reference evidence="10 11" key="1">
    <citation type="submission" date="2020-08" db="EMBL/GenBank/DDBJ databases">
        <title>Genome public.</title>
        <authorList>
            <person name="Liu C."/>
            <person name="Sun Q."/>
        </authorList>
    </citation>
    <scope>NUCLEOTIDE SEQUENCE [LARGE SCALE GENOMIC DNA]</scope>
    <source>
        <strain evidence="10 11">M2</strain>
    </source>
</reference>
<evidence type="ECO:0000313" key="10">
    <source>
        <dbReference type="EMBL" id="MBC5694666.1"/>
    </source>
</evidence>
<evidence type="ECO:0000259" key="8">
    <source>
        <dbReference type="PROSITE" id="PS51898"/>
    </source>
</evidence>
<accession>A0ABR7GK67</accession>
<evidence type="ECO:0000259" key="9">
    <source>
        <dbReference type="PROSITE" id="PS51900"/>
    </source>
</evidence>
<dbReference type="Pfam" id="PF00589">
    <property type="entry name" value="Phage_integrase"/>
    <property type="match status" value="1"/>
</dbReference>
<dbReference type="InterPro" id="IPR050090">
    <property type="entry name" value="Tyrosine_recombinase_XerCD"/>
</dbReference>
<dbReference type="InterPro" id="IPR002104">
    <property type="entry name" value="Integrase_catalytic"/>
</dbReference>
<dbReference type="InterPro" id="IPR011010">
    <property type="entry name" value="DNA_brk_join_enz"/>
</dbReference>
<dbReference type="PROSITE" id="PS51898">
    <property type="entry name" value="TYR_RECOMBINASE"/>
    <property type="match status" value="1"/>
</dbReference>
<organism evidence="10 11">
    <name type="scientific">Agathobaculum hominis</name>
    <dbReference type="NCBI Taxonomy" id="2763014"/>
    <lineage>
        <taxon>Bacteria</taxon>
        <taxon>Bacillati</taxon>
        <taxon>Bacillota</taxon>
        <taxon>Clostridia</taxon>
        <taxon>Eubacteriales</taxon>
        <taxon>Butyricicoccaceae</taxon>
        <taxon>Agathobaculum</taxon>
    </lineage>
</organism>
<dbReference type="Gene3D" id="1.10.150.130">
    <property type="match status" value="1"/>
</dbReference>
<proteinExistence type="inferred from homology"/>
<evidence type="ECO:0000256" key="5">
    <source>
        <dbReference type="ARBA" id="ARBA00023172"/>
    </source>
</evidence>
<protein>
    <submittedName>
        <fullName evidence="10">Site-specific integrase</fullName>
    </submittedName>
</protein>